<sequence>MTGNQPNSGSPWLEEAKKLLNQTLVAWGVPGAVGLLAVHFAREKEWWAAIACLLAAGLLWLLIRFFSQLTPSLDKLFQWLALKLETAAIAFWWTLSANFKQQYYQRLIYTYRNYRTQGLKTTGPFTLDLEKTFVPLGVAPESLNRAATAMIRQEIAAKSFSIWDFLARMTGEPGFRHLGIIGPPGSGKTTLLEFIALTYAQNTYRQQNRNAPRLVPVVIYLRQVWEEIVTGDRPTLVDLIQQQFQHQDSLRGLNPPPNWFATQLRRGTCLVMLDGLDEIAEAAYRRQISAWVNQQIRTHPQTPFIVTSRPFGYRAAPVEEVKTLLQVKPFTLSQIEQFIQSWYRQNEIRAQGRDDLGVQRDAASKAKNLMERIKLTPAIAAMATNPLLLTMIATVHNYRGALPGRRVELYGEICDVLLGRRQEAKGMPDRLTAAQKQAVLQKIALNRMTKKTLTFKTVTGMILIREKLDTVTGGTLEPDVFLKQIENVSGLLVEKEDGVYQFAHKSLQEYLAAVEIKERQQEYILTRTIDDPWWAETVRLYAAQNDASNLIWAALQRRDSENAVQALTLAYECLAEGLSVQADMRQELETVLERGLESTEPGVFKLAAEVKLAQRLKNLLRLDETTEIDTRLLTCAEYQLFIDEMKLVGEDRQPPHWPSDRFQPGEANQPIWGVRDSDAAEFCEWLTQRSNAIGDKFIEQDAAVFVGHSKIRLPHAIEIEKHPVVLPKTSNEAQLKQQSIRIVREQVNEY</sequence>
<accession>A0ABW6IEL9</accession>
<dbReference type="EMBL" id="JBHZOL010000068">
    <property type="protein sequence ID" value="MFE4106623.1"/>
    <property type="molecule type" value="Genomic_DNA"/>
</dbReference>
<evidence type="ECO:0000313" key="4">
    <source>
        <dbReference type="Proteomes" id="UP001600165"/>
    </source>
</evidence>
<dbReference type="Gene3D" id="3.90.1580.10">
    <property type="entry name" value="paralog of FGE (formylglycine-generating enzyme)"/>
    <property type="match status" value="1"/>
</dbReference>
<gene>
    <name evidence="3" type="ORF">ACFVKH_10075</name>
</gene>
<dbReference type="Proteomes" id="UP001600165">
    <property type="component" value="Unassembled WGS sequence"/>
</dbReference>
<feature type="domain" description="NACHT" evidence="2">
    <location>
        <begin position="176"/>
        <end position="310"/>
    </location>
</feature>
<dbReference type="PROSITE" id="PS50837">
    <property type="entry name" value="NACHT"/>
    <property type="match status" value="1"/>
</dbReference>
<dbReference type="SUPFAM" id="SSF56436">
    <property type="entry name" value="C-type lectin-like"/>
    <property type="match status" value="1"/>
</dbReference>
<dbReference type="PANTHER" id="PTHR46844:SF1">
    <property type="entry name" value="SLR5058 PROTEIN"/>
    <property type="match status" value="1"/>
</dbReference>
<feature type="transmembrane region" description="Helical" evidence="1">
    <location>
        <begin position="46"/>
        <end position="65"/>
    </location>
</feature>
<keyword evidence="4" id="KW-1185">Reference proteome</keyword>
<dbReference type="SUPFAM" id="SSF52540">
    <property type="entry name" value="P-loop containing nucleoside triphosphate hydrolases"/>
    <property type="match status" value="1"/>
</dbReference>
<dbReference type="InterPro" id="IPR027417">
    <property type="entry name" value="P-loop_NTPase"/>
</dbReference>
<organism evidence="3 4">
    <name type="scientific">Almyronema epifaneia S1</name>
    <dbReference type="NCBI Taxonomy" id="2991925"/>
    <lineage>
        <taxon>Bacteria</taxon>
        <taxon>Bacillati</taxon>
        <taxon>Cyanobacteriota</taxon>
        <taxon>Cyanophyceae</taxon>
        <taxon>Nodosilineales</taxon>
        <taxon>Nodosilineaceae</taxon>
        <taxon>Almyronema</taxon>
        <taxon>Almyronema epifaneia</taxon>
    </lineage>
</organism>
<comment type="caution">
    <text evidence="3">The sequence shown here is derived from an EMBL/GenBank/DDBJ whole genome shotgun (WGS) entry which is preliminary data.</text>
</comment>
<evidence type="ECO:0000313" key="3">
    <source>
        <dbReference type="EMBL" id="MFE4106623.1"/>
    </source>
</evidence>
<dbReference type="PANTHER" id="PTHR46844">
    <property type="entry name" value="SLR5058 PROTEIN"/>
    <property type="match status" value="1"/>
</dbReference>
<keyword evidence="1" id="KW-0472">Membrane</keyword>
<dbReference type="InterPro" id="IPR016187">
    <property type="entry name" value="CTDL_fold"/>
</dbReference>
<dbReference type="InterPro" id="IPR042095">
    <property type="entry name" value="SUMF_sf"/>
</dbReference>
<evidence type="ECO:0000256" key="1">
    <source>
        <dbReference type="SAM" id="Phobius"/>
    </source>
</evidence>
<name>A0ABW6IEL9_9CYAN</name>
<evidence type="ECO:0000259" key="2">
    <source>
        <dbReference type="PROSITE" id="PS50837"/>
    </source>
</evidence>
<dbReference type="Gene3D" id="3.40.50.300">
    <property type="entry name" value="P-loop containing nucleotide triphosphate hydrolases"/>
    <property type="match status" value="1"/>
</dbReference>
<dbReference type="InterPro" id="IPR003593">
    <property type="entry name" value="AAA+_ATPase"/>
</dbReference>
<proteinExistence type="predicted"/>
<dbReference type="RefSeq" id="WP_377964563.1">
    <property type="nucleotide sequence ID" value="NZ_JBHZOL010000068.1"/>
</dbReference>
<dbReference type="Pfam" id="PF05729">
    <property type="entry name" value="NACHT"/>
    <property type="match status" value="1"/>
</dbReference>
<feature type="transmembrane region" description="Helical" evidence="1">
    <location>
        <begin position="20"/>
        <end position="40"/>
    </location>
</feature>
<protein>
    <submittedName>
        <fullName evidence="3">NACHT domain-containing protein</fullName>
    </submittedName>
</protein>
<reference evidence="3 4" key="1">
    <citation type="submission" date="2024-10" db="EMBL/GenBank/DDBJ databases">
        <authorList>
            <person name="Ratan Roy A."/>
            <person name="Morales Sandoval P.H."/>
            <person name="De Los Santos Villalobos S."/>
            <person name="Chakraborty S."/>
            <person name="Mukherjee J."/>
        </authorList>
    </citation>
    <scope>NUCLEOTIDE SEQUENCE [LARGE SCALE GENOMIC DNA]</scope>
    <source>
        <strain evidence="3 4">S1</strain>
    </source>
</reference>
<dbReference type="InterPro" id="IPR007111">
    <property type="entry name" value="NACHT_NTPase"/>
</dbReference>
<keyword evidence="1" id="KW-0812">Transmembrane</keyword>
<dbReference type="SMART" id="SM00382">
    <property type="entry name" value="AAA"/>
    <property type="match status" value="1"/>
</dbReference>
<keyword evidence="1" id="KW-1133">Transmembrane helix</keyword>